<name>I4EIW1_9BACT</name>
<dbReference type="InterPro" id="IPR036068">
    <property type="entry name" value="Nicotinate_pribotase-like_C"/>
</dbReference>
<dbReference type="FunFam" id="3.90.1170.20:FF:000001">
    <property type="entry name" value="Nicotinate-nucleotide diphosphorylase (Carboxylating)"/>
    <property type="match status" value="1"/>
</dbReference>
<feature type="binding site" evidence="13">
    <location>
        <begin position="261"/>
        <end position="263"/>
    </location>
    <ligand>
        <name>substrate</name>
    </ligand>
</feature>
<dbReference type="Pfam" id="PF02749">
    <property type="entry name" value="QRPTase_N"/>
    <property type="match status" value="1"/>
</dbReference>
<dbReference type="Proteomes" id="UP000004221">
    <property type="component" value="Unassembled WGS sequence"/>
</dbReference>
<keyword evidence="7 12" id="KW-0328">Glycosyltransferase</keyword>
<evidence type="ECO:0000313" key="17">
    <source>
        <dbReference type="Proteomes" id="UP000004221"/>
    </source>
</evidence>
<evidence type="ECO:0000256" key="3">
    <source>
        <dbReference type="ARBA" id="ARBA00009400"/>
    </source>
</evidence>
<dbReference type="GO" id="GO:0005737">
    <property type="term" value="C:cytoplasm"/>
    <property type="evidence" value="ECO:0007669"/>
    <property type="project" value="TreeGrafter"/>
</dbReference>
<dbReference type="Gene3D" id="3.90.1170.20">
    <property type="entry name" value="Quinolinate phosphoribosyl transferase, N-terminal domain"/>
    <property type="match status" value="1"/>
</dbReference>
<feature type="binding site" evidence="13">
    <location>
        <begin position="240"/>
        <end position="242"/>
    </location>
    <ligand>
        <name>substrate</name>
    </ligand>
</feature>
<dbReference type="UniPathway" id="UPA00253">
    <property type="reaction ID" value="UER00331"/>
</dbReference>
<feature type="binding site" evidence="13">
    <location>
        <position position="196"/>
    </location>
    <ligand>
        <name>substrate</name>
    </ligand>
</feature>
<comment type="function">
    <text evidence="1">Involved in the catabolism of quinolinic acid (QA).</text>
</comment>
<dbReference type="InterPro" id="IPR022412">
    <property type="entry name" value="Quinolinate_PRibosylTrfase_N"/>
</dbReference>
<dbReference type="SUPFAM" id="SSF54675">
    <property type="entry name" value="Nicotinate/Quinolinate PRTase N-terminal domain-like"/>
    <property type="match status" value="1"/>
</dbReference>
<evidence type="ECO:0000256" key="11">
    <source>
        <dbReference type="ARBA" id="ARBA00069173"/>
    </source>
</evidence>
<keyword evidence="6" id="KW-0662">Pyridine nucleotide biosynthesis</keyword>
<evidence type="ECO:0000256" key="9">
    <source>
        <dbReference type="ARBA" id="ARBA00033102"/>
    </source>
</evidence>
<evidence type="ECO:0000256" key="5">
    <source>
        <dbReference type="ARBA" id="ARBA00011944"/>
    </source>
</evidence>
<comment type="pathway">
    <text evidence="2">Cofactor biosynthesis; NAD(+) biosynthesis; nicotinate D-ribonucleotide from quinolinate: step 1/1.</text>
</comment>
<evidence type="ECO:0000256" key="10">
    <source>
        <dbReference type="ARBA" id="ARBA00047445"/>
    </source>
</evidence>
<protein>
    <recommendedName>
        <fullName evidence="11">Probable nicotinate-nucleotide pyrophosphorylase [carboxylating]</fullName>
        <ecNumber evidence="5">2.4.2.19</ecNumber>
    </recommendedName>
    <alternativeName>
        <fullName evidence="9">Quinolinate phosphoribosyltransferase [decarboxylating]</fullName>
    </alternativeName>
</protein>
<dbReference type="EC" id="2.4.2.19" evidence="5"/>
<feature type="binding site" evidence="13">
    <location>
        <begin position="129"/>
        <end position="131"/>
    </location>
    <ligand>
        <name>substrate</name>
    </ligand>
</feature>
<dbReference type="PANTHER" id="PTHR32179">
    <property type="entry name" value="NICOTINATE-NUCLEOTIDE PYROPHOSPHORYLASE [CARBOXYLATING]"/>
    <property type="match status" value="1"/>
</dbReference>
<evidence type="ECO:0000259" key="15">
    <source>
        <dbReference type="Pfam" id="PF02749"/>
    </source>
</evidence>
<comment type="similarity">
    <text evidence="3 12">Belongs to the NadC/ModD family.</text>
</comment>
<dbReference type="InterPro" id="IPR013785">
    <property type="entry name" value="Aldolase_TIM"/>
</dbReference>
<feature type="binding site" evidence="13">
    <location>
        <position position="163"/>
    </location>
    <ligand>
        <name>substrate</name>
    </ligand>
</feature>
<proteinExistence type="inferred from homology"/>
<feature type="binding site" evidence="13">
    <location>
        <position position="153"/>
    </location>
    <ligand>
        <name>substrate</name>
    </ligand>
</feature>
<evidence type="ECO:0000256" key="8">
    <source>
        <dbReference type="ARBA" id="ARBA00022679"/>
    </source>
</evidence>
<keyword evidence="8 12" id="KW-0808">Transferase</keyword>
<gene>
    <name evidence="16" type="primary">nadC</name>
    <name evidence="16" type="ORF">NITHO_3670002</name>
</gene>
<feature type="domain" description="Quinolinate phosphoribosyl transferase C-terminal" evidence="14">
    <location>
        <begin position="108"/>
        <end position="276"/>
    </location>
</feature>
<dbReference type="Gene3D" id="3.20.20.70">
    <property type="entry name" value="Aldolase class I"/>
    <property type="match status" value="1"/>
</dbReference>
<feature type="binding site" evidence="13">
    <location>
        <position position="217"/>
    </location>
    <ligand>
        <name>substrate</name>
    </ligand>
</feature>
<feature type="domain" description="Quinolinate phosphoribosyl transferase N-terminal" evidence="15">
    <location>
        <begin position="21"/>
        <end position="106"/>
    </location>
</feature>
<comment type="subunit">
    <text evidence="4">Hexamer formed by 3 homodimers.</text>
</comment>
<sequence length="282" mass="29932">MDQQAMRVIRLALDEDIGSGDITTRVTVPEDLRAVARLLAKDEGVISGIDVAGVVFHEVDPRINYQPLVDDGARIQRGAILCEVSGPARSILTAERTALNILQHLSGIATLTARYVEAVQGTKARIVDTRKTGPGLRLLEKAAVRHGGGHNHRFGLSDGVLIKDNHLAAIGGPDRIARAIAAAREQAPHTLRIEIEVTSLDELEQALAARADVVLLDNMSIAEMGEAVERAAGRVKLEASGGVSLETVRAIAETGVDLISVGALTHSAPALDISLEVELSRD</sequence>
<dbReference type="SUPFAM" id="SSF51690">
    <property type="entry name" value="Nicotinate/Quinolinate PRTase C-terminal domain-like"/>
    <property type="match status" value="1"/>
</dbReference>
<dbReference type="InterPro" id="IPR002638">
    <property type="entry name" value="Quinolinate_PRibosylTrfase_C"/>
</dbReference>
<dbReference type="InterPro" id="IPR027277">
    <property type="entry name" value="NadC/ModD"/>
</dbReference>
<evidence type="ECO:0000256" key="1">
    <source>
        <dbReference type="ARBA" id="ARBA00003237"/>
    </source>
</evidence>
<dbReference type="GO" id="GO:0004514">
    <property type="term" value="F:nicotinate-nucleotide diphosphorylase (carboxylating) activity"/>
    <property type="evidence" value="ECO:0007669"/>
    <property type="project" value="UniProtKB-EC"/>
</dbReference>
<dbReference type="CDD" id="cd01572">
    <property type="entry name" value="QPRTase"/>
    <property type="match status" value="1"/>
</dbReference>
<dbReference type="InterPro" id="IPR037128">
    <property type="entry name" value="Quinolinate_PRibosylTase_N_sf"/>
</dbReference>
<dbReference type="PIRSF" id="PIRSF006250">
    <property type="entry name" value="NadC_ModD"/>
    <property type="match status" value="1"/>
</dbReference>
<reference evidence="16 17" key="1">
    <citation type="journal article" date="2012" name="ISME J.">
        <title>Nitrification expanded: discovery, physiology and genomics of a nitrite-oxidizing bacterium from the phylum Chloroflexi.</title>
        <authorList>
            <person name="Sorokin D.Y."/>
            <person name="Lucker S."/>
            <person name="Vejmelkova D."/>
            <person name="Kostrikina N.A."/>
            <person name="Kleerebezem R."/>
            <person name="Rijpstra W.I."/>
            <person name="Damste J.S."/>
            <person name="Le Paslier D."/>
            <person name="Muyzer G."/>
            <person name="Wagner M."/>
            <person name="van Loosdrecht M.C."/>
            <person name="Daims H."/>
        </authorList>
    </citation>
    <scope>NUCLEOTIDE SEQUENCE [LARGE SCALE GENOMIC DNA]</scope>
    <source>
        <strain evidence="17">none</strain>
    </source>
</reference>
<evidence type="ECO:0000256" key="6">
    <source>
        <dbReference type="ARBA" id="ARBA00022642"/>
    </source>
</evidence>
<accession>I4EIW1</accession>
<evidence type="ECO:0000256" key="13">
    <source>
        <dbReference type="PIRSR" id="PIRSR006250-1"/>
    </source>
</evidence>
<dbReference type="Pfam" id="PF01729">
    <property type="entry name" value="QRPTase_C"/>
    <property type="match status" value="1"/>
</dbReference>
<dbReference type="AlphaFoldDB" id="I4EIW1"/>
<evidence type="ECO:0000259" key="14">
    <source>
        <dbReference type="Pfam" id="PF01729"/>
    </source>
</evidence>
<dbReference type="NCBIfam" id="TIGR00078">
    <property type="entry name" value="nadC"/>
    <property type="match status" value="1"/>
</dbReference>
<dbReference type="InterPro" id="IPR004393">
    <property type="entry name" value="NadC"/>
</dbReference>
<evidence type="ECO:0000256" key="2">
    <source>
        <dbReference type="ARBA" id="ARBA00004893"/>
    </source>
</evidence>
<comment type="caution">
    <text evidence="16">The sequence shown here is derived from an EMBL/GenBank/DDBJ whole genome shotgun (WGS) entry which is preliminary data.</text>
</comment>
<feature type="binding site" evidence="13">
    <location>
        <position position="96"/>
    </location>
    <ligand>
        <name>substrate</name>
    </ligand>
</feature>
<dbReference type="EMBL" id="CAGS01000298">
    <property type="protein sequence ID" value="CCF84623.1"/>
    <property type="molecule type" value="Genomic_DNA"/>
</dbReference>
<dbReference type="GO" id="GO:0034213">
    <property type="term" value="P:quinolinate catabolic process"/>
    <property type="evidence" value="ECO:0007669"/>
    <property type="project" value="TreeGrafter"/>
</dbReference>
<comment type="catalytic activity">
    <reaction evidence="10">
        <text>nicotinate beta-D-ribonucleotide + CO2 + diphosphate = quinolinate + 5-phospho-alpha-D-ribose 1-diphosphate + 2 H(+)</text>
        <dbReference type="Rhea" id="RHEA:12733"/>
        <dbReference type="ChEBI" id="CHEBI:15378"/>
        <dbReference type="ChEBI" id="CHEBI:16526"/>
        <dbReference type="ChEBI" id="CHEBI:29959"/>
        <dbReference type="ChEBI" id="CHEBI:33019"/>
        <dbReference type="ChEBI" id="CHEBI:57502"/>
        <dbReference type="ChEBI" id="CHEBI:58017"/>
        <dbReference type="EC" id="2.4.2.19"/>
    </reaction>
</comment>
<organism evidence="16 17">
    <name type="scientific">Nitrolancea hollandica Lb</name>
    <dbReference type="NCBI Taxonomy" id="1129897"/>
    <lineage>
        <taxon>Bacteria</taxon>
        <taxon>Pseudomonadati</taxon>
        <taxon>Thermomicrobiota</taxon>
        <taxon>Thermomicrobia</taxon>
        <taxon>Sphaerobacterales</taxon>
        <taxon>Sphaerobacterineae</taxon>
        <taxon>Sphaerobacteraceae</taxon>
        <taxon>Nitrolancea</taxon>
    </lineage>
</organism>
<evidence type="ECO:0000256" key="7">
    <source>
        <dbReference type="ARBA" id="ARBA00022676"/>
    </source>
</evidence>
<dbReference type="GO" id="GO:0009435">
    <property type="term" value="P:NAD+ biosynthetic process"/>
    <property type="evidence" value="ECO:0007669"/>
    <property type="project" value="UniProtKB-UniPathway"/>
</dbReference>
<keyword evidence="17" id="KW-1185">Reference proteome</keyword>
<dbReference type="FunFam" id="3.20.20.70:FF:000030">
    <property type="entry name" value="Nicotinate-nucleotide pyrophosphorylase, carboxylating"/>
    <property type="match status" value="1"/>
</dbReference>
<evidence type="ECO:0000256" key="12">
    <source>
        <dbReference type="PIRNR" id="PIRNR006250"/>
    </source>
</evidence>
<dbReference type="PANTHER" id="PTHR32179:SF3">
    <property type="entry name" value="NICOTINATE-NUCLEOTIDE PYROPHOSPHORYLASE [CARBOXYLATING]"/>
    <property type="match status" value="1"/>
</dbReference>
<evidence type="ECO:0000256" key="4">
    <source>
        <dbReference type="ARBA" id="ARBA00011218"/>
    </source>
</evidence>
<evidence type="ECO:0000313" key="16">
    <source>
        <dbReference type="EMBL" id="CCF84623.1"/>
    </source>
</evidence>